<organism evidence="2 3">
    <name type="scientific">Eiseniibacteriota bacterium</name>
    <dbReference type="NCBI Taxonomy" id="2212470"/>
    <lineage>
        <taxon>Bacteria</taxon>
        <taxon>Candidatus Eiseniibacteriota</taxon>
    </lineage>
</organism>
<dbReference type="Proteomes" id="UP000807850">
    <property type="component" value="Unassembled WGS sequence"/>
</dbReference>
<evidence type="ECO:0000313" key="2">
    <source>
        <dbReference type="EMBL" id="MBI3539854.1"/>
    </source>
</evidence>
<sequence>MFFFTDEFFAIALLWLTLVGFVIYFAGRIAMMLREQMLAEREYRVHLVRRRAREAAQE</sequence>
<name>A0A9D6L8J7_UNCEI</name>
<feature type="transmembrane region" description="Helical" evidence="1">
    <location>
        <begin position="12"/>
        <end position="31"/>
    </location>
</feature>
<evidence type="ECO:0008006" key="4">
    <source>
        <dbReference type="Google" id="ProtNLM"/>
    </source>
</evidence>
<reference evidence="2" key="1">
    <citation type="submission" date="2020-07" db="EMBL/GenBank/DDBJ databases">
        <title>Huge and variable diversity of episymbiotic CPR bacteria and DPANN archaea in groundwater ecosystems.</title>
        <authorList>
            <person name="He C.Y."/>
            <person name="Keren R."/>
            <person name="Whittaker M."/>
            <person name="Farag I.F."/>
            <person name="Doudna J."/>
            <person name="Cate J.H.D."/>
            <person name="Banfield J.F."/>
        </authorList>
    </citation>
    <scope>NUCLEOTIDE SEQUENCE</scope>
    <source>
        <strain evidence="2">NC_groundwater_928_Pr1_S-0.2um_72_17</strain>
    </source>
</reference>
<proteinExistence type="predicted"/>
<evidence type="ECO:0000256" key="1">
    <source>
        <dbReference type="SAM" id="Phobius"/>
    </source>
</evidence>
<protein>
    <recommendedName>
        <fullName evidence="4">CcmD family protein</fullName>
    </recommendedName>
</protein>
<keyword evidence="1" id="KW-0472">Membrane</keyword>
<comment type="caution">
    <text evidence="2">The sequence shown here is derived from an EMBL/GenBank/DDBJ whole genome shotgun (WGS) entry which is preliminary data.</text>
</comment>
<accession>A0A9D6L8J7</accession>
<gene>
    <name evidence="2" type="ORF">HY076_06240</name>
</gene>
<keyword evidence="1" id="KW-1133">Transmembrane helix</keyword>
<evidence type="ECO:0000313" key="3">
    <source>
        <dbReference type="Proteomes" id="UP000807850"/>
    </source>
</evidence>
<dbReference type="AlphaFoldDB" id="A0A9D6L8J7"/>
<keyword evidence="1" id="KW-0812">Transmembrane</keyword>
<dbReference type="EMBL" id="JACQAY010000200">
    <property type="protein sequence ID" value="MBI3539854.1"/>
    <property type="molecule type" value="Genomic_DNA"/>
</dbReference>